<sequence length="70" mass="7514">MANVCVTPAMSVPLGFLSSHNLPIGMQFCAGFNQENLLLALAGQLESAYPWQTRKPAGRGDRLIKSPGKL</sequence>
<protein>
    <submittedName>
        <fullName evidence="1">Uncharacterized protein</fullName>
    </submittedName>
</protein>
<dbReference type="Proteomes" id="UP000610459">
    <property type="component" value="Unassembled WGS sequence"/>
</dbReference>
<proteinExistence type="predicted"/>
<gene>
    <name evidence="1" type="ORF">IFT41_01925</name>
</gene>
<keyword evidence="2" id="KW-1185">Reference proteome</keyword>
<organism evidence="1 2">
    <name type="scientific">Enterobacter agglomerans</name>
    <name type="common">Erwinia herbicola</name>
    <name type="synonym">Pantoea agglomerans</name>
    <dbReference type="NCBI Taxonomy" id="549"/>
    <lineage>
        <taxon>Bacteria</taxon>
        <taxon>Pseudomonadati</taxon>
        <taxon>Pseudomonadota</taxon>
        <taxon>Gammaproteobacteria</taxon>
        <taxon>Enterobacterales</taxon>
        <taxon>Erwiniaceae</taxon>
        <taxon>Pantoea</taxon>
        <taxon>Pantoea agglomerans group</taxon>
    </lineage>
</organism>
<dbReference type="EMBL" id="JACYNR010000001">
    <property type="protein sequence ID" value="MBD8124879.1"/>
    <property type="molecule type" value="Genomic_DNA"/>
</dbReference>
<name>A0ACC5PIN7_ENTAG</name>
<evidence type="ECO:0000313" key="2">
    <source>
        <dbReference type="Proteomes" id="UP000610459"/>
    </source>
</evidence>
<comment type="caution">
    <text evidence="1">The sequence shown here is derived from an EMBL/GenBank/DDBJ whole genome shotgun (WGS) entry which is preliminary data.</text>
</comment>
<accession>A0ACC5PIN7</accession>
<evidence type="ECO:0000313" key="1">
    <source>
        <dbReference type="EMBL" id="MBD8124879.1"/>
    </source>
</evidence>
<reference evidence="1 2" key="1">
    <citation type="journal article" date="2020" name="FEMS Microbiol. Ecol.">
        <title>Temporal dynamics of bacterial communities during seed development and maturation.</title>
        <authorList>
            <person name="Chesneau G."/>
            <person name="Torres-Cortes G."/>
            <person name="Briand M."/>
            <person name="Darrasse A."/>
            <person name="Preveaux A."/>
            <person name="Marais C."/>
            <person name="Jacques M.A."/>
            <person name="Shade A."/>
            <person name="Barret M."/>
        </authorList>
    </citation>
    <scope>NUCLEOTIDE SEQUENCE [LARGE SCALE GENOMIC DNA]</scope>
    <source>
        <strain evidence="1 2">CFBP13709</strain>
    </source>
</reference>